<evidence type="ECO:0000256" key="1">
    <source>
        <dbReference type="SAM" id="Phobius"/>
    </source>
</evidence>
<accession>B8CJZ3</accession>
<keyword evidence="1" id="KW-0472">Membrane</keyword>
<keyword evidence="1" id="KW-1133">Transmembrane helix</keyword>
<reference evidence="2 3" key="1">
    <citation type="journal article" date="2008" name="PLoS ONE">
        <title>Environmental adaptation: genomic analysis of the piezotolerant and psychrotolerant deep-sea iron reducing bacterium Shewanella piezotolerans WP3.</title>
        <authorList>
            <person name="Wang F."/>
            <person name="Wang J."/>
            <person name="Jian H."/>
            <person name="Zhang B."/>
            <person name="Li S."/>
            <person name="Wang F."/>
            <person name="Zeng X."/>
            <person name="Gao L."/>
            <person name="Bartlett D.H."/>
            <person name="Yu J."/>
            <person name="Hu S."/>
            <person name="Xiao X."/>
        </authorList>
    </citation>
    <scope>NUCLEOTIDE SEQUENCE [LARGE SCALE GENOMIC DNA]</scope>
    <source>
        <strain evidence="3">WP3 / JCM 13877</strain>
    </source>
</reference>
<evidence type="ECO:0000313" key="3">
    <source>
        <dbReference type="Proteomes" id="UP000000753"/>
    </source>
</evidence>
<dbReference type="STRING" id="225849.swp_0888"/>
<sequence>MFVFAMELAFWVVWDLVLSFVLYFTGAVVIRIFTFGKTCYPLAPSSFFQRRKIQKRDPFNSAFIVGFLFYALLFAAAIWFA</sequence>
<dbReference type="RefSeq" id="WP_020911075.1">
    <property type="nucleotide sequence ID" value="NC_011566.1"/>
</dbReference>
<name>B8CJZ3_SHEPW</name>
<keyword evidence="3" id="KW-1185">Reference proteome</keyword>
<dbReference type="EMBL" id="CP000472">
    <property type="protein sequence ID" value="ACJ27696.1"/>
    <property type="molecule type" value="Genomic_DNA"/>
</dbReference>
<dbReference type="AlphaFoldDB" id="B8CJZ3"/>
<dbReference type="OrthoDB" id="6272691at2"/>
<keyword evidence="1" id="KW-0812">Transmembrane</keyword>
<dbReference type="eggNOG" id="ENOG5030FVV">
    <property type="taxonomic scope" value="Bacteria"/>
</dbReference>
<dbReference type="Proteomes" id="UP000000753">
    <property type="component" value="Chromosome"/>
</dbReference>
<dbReference type="HOGENOM" id="CLU_2556407_0_0_6"/>
<dbReference type="KEGG" id="swp:swp_0888"/>
<feature type="transmembrane region" description="Helical" evidence="1">
    <location>
        <begin position="20"/>
        <end position="40"/>
    </location>
</feature>
<gene>
    <name evidence="2" type="ordered locus">swp_0888</name>
</gene>
<organism evidence="2 3">
    <name type="scientific">Shewanella piezotolerans (strain WP3 / JCM 13877)</name>
    <dbReference type="NCBI Taxonomy" id="225849"/>
    <lineage>
        <taxon>Bacteria</taxon>
        <taxon>Pseudomonadati</taxon>
        <taxon>Pseudomonadota</taxon>
        <taxon>Gammaproteobacteria</taxon>
        <taxon>Alteromonadales</taxon>
        <taxon>Shewanellaceae</taxon>
        <taxon>Shewanella</taxon>
    </lineage>
</organism>
<proteinExistence type="predicted"/>
<feature type="transmembrane region" description="Helical" evidence="1">
    <location>
        <begin position="61"/>
        <end position="80"/>
    </location>
</feature>
<protein>
    <submittedName>
        <fullName evidence="2">Uncharacterized protein</fullName>
    </submittedName>
</protein>
<evidence type="ECO:0000313" key="2">
    <source>
        <dbReference type="EMBL" id="ACJ27696.1"/>
    </source>
</evidence>